<comment type="subcellular location">
    <subcellularLocation>
        <location evidence="1">Membrane</location>
        <topology evidence="1">Multi-pass membrane protein</topology>
    </subcellularLocation>
</comment>
<feature type="transmembrane region" description="Helical" evidence="2">
    <location>
        <begin position="250"/>
        <end position="271"/>
    </location>
</feature>
<evidence type="ECO:0000256" key="2">
    <source>
        <dbReference type="SAM" id="Phobius"/>
    </source>
</evidence>
<dbReference type="Pfam" id="PF07690">
    <property type="entry name" value="MFS_1"/>
    <property type="match status" value="1"/>
</dbReference>
<dbReference type="SUPFAM" id="SSF103473">
    <property type="entry name" value="MFS general substrate transporter"/>
    <property type="match status" value="1"/>
</dbReference>
<feature type="transmembrane region" description="Helical" evidence="2">
    <location>
        <begin position="157"/>
        <end position="177"/>
    </location>
</feature>
<feature type="transmembrane region" description="Helical" evidence="2">
    <location>
        <begin position="411"/>
        <end position="433"/>
    </location>
</feature>
<dbReference type="InterPro" id="IPR011701">
    <property type="entry name" value="MFS"/>
</dbReference>
<feature type="transmembrane region" description="Helical" evidence="2">
    <location>
        <begin position="189"/>
        <end position="207"/>
    </location>
</feature>
<comment type="caution">
    <text evidence="4">The sequence shown here is derived from an EMBL/GenBank/DDBJ whole genome shotgun (WGS) entry which is preliminary data.</text>
</comment>
<reference evidence="4" key="1">
    <citation type="submission" date="2023-06" db="EMBL/GenBank/DDBJ databases">
        <authorList>
            <person name="Delattre M."/>
        </authorList>
    </citation>
    <scope>NUCLEOTIDE SEQUENCE</scope>
    <source>
        <strain evidence="4">AF72</strain>
    </source>
</reference>
<dbReference type="EMBL" id="CATQJA010001309">
    <property type="protein sequence ID" value="CAJ0566730.1"/>
    <property type="molecule type" value="Genomic_DNA"/>
</dbReference>
<feature type="non-terminal residue" evidence="4">
    <location>
        <position position="1"/>
    </location>
</feature>
<feature type="transmembrane region" description="Helical" evidence="2">
    <location>
        <begin position="378"/>
        <end position="399"/>
    </location>
</feature>
<gene>
    <name evidence="4" type="ORF">MSPICULIGERA_LOCUS5319</name>
</gene>
<evidence type="ECO:0000313" key="4">
    <source>
        <dbReference type="EMBL" id="CAJ0566730.1"/>
    </source>
</evidence>
<keyword evidence="2" id="KW-0472">Membrane</keyword>
<feature type="transmembrane region" description="Helical" evidence="2">
    <location>
        <begin position="21"/>
        <end position="44"/>
    </location>
</feature>
<dbReference type="AlphaFoldDB" id="A0AA36CE68"/>
<sequence length="467" mass="50723">MSAITLPDLPKVKPLGSRFRFFLLILIFLCLTAIWANVLTYNIAIVCMPSNSTHHADPNHRIFTNGQKTLAVVFVSIGTIVATGPVIYLVNRYGTRTILAVLGVLSSVCTFLLPLTIKHSIAAFYVLRFIQGIALACNMPVVGYFTERWTYYKQKGLTVSVLVTYLQLAPAFTNPVSGALCGASGWESIFYFHGGLSLGLFTLYIIFFRNNPEKHPFVGRTESGKIARGKAPGPKPAVPYLAIVKTMSIWAVWVAGIGNFIVLEMLFLYTPTYLSKVLGFGVSSTGITSAIVPIAQGTVKVIAGTVSDKIHIPEGIKVRIFNTVGFTGAFIVLLVISFSGIRNGTVCLVLLGVTGAFIGLNTGGFFRASHVLSKQYTSFVTGMISVCFSIAMLILPFFVDGVTENNTRGEWEIVFVGTGAVMFISNIFFVIFVRGEPCWWTETSATDQVAPAFGDAEKTQEKPAATH</sequence>
<dbReference type="GO" id="GO:0016020">
    <property type="term" value="C:membrane"/>
    <property type="evidence" value="ECO:0007669"/>
    <property type="project" value="UniProtKB-SubCell"/>
</dbReference>
<evidence type="ECO:0000259" key="3">
    <source>
        <dbReference type="PROSITE" id="PS50850"/>
    </source>
</evidence>
<feature type="transmembrane region" description="Helical" evidence="2">
    <location>
        <begin position="70"/>
        <end position="90"/>
    </location>
</feature>
<dbReference type="Gene3D" id="1.20.1250.20">
    <property type="entry name" value="MFS general substrate transporter like domains"/>
    <property type="match status" value="2"/>
</dbReference>
<dbReference type="GO" id="GO:0022857">
    <property type="term" value="F:transmembrane transporter activity"/>
    <property type="evidence" value="ECO:0007669"/>
    <property type="project" value="InterPro"/>
</dbReference>
<feature type="transmembrane region" description="Helical" evidence="2">
    <location>
        <begin position="97"/>
        <end position="117"/>
    </location>
</feature>
<dbReference type="PANTHER" id="PTHR45757:SF23">
    <property type="entry name" value="MAJOR FACILITATOR SUPERFAMILY (MFS) PROFILE DOMAIN-CONTAINING PROTEIN"/>
    <property type="match status" value="1"/>
</dbReference>
<feature type="transmembrane region" description="Helical" evidence="2">
    <location>
        <begin position="347"/>
        <end position="366"/>
    </location>
</feature>
<evidence type="ECO:0000313" key="5">
    <source>
        <dbReference type="Proteomes" id="UP001177023"/>
    </source>
</evidence>
<protein>
    <recommendedName>
        <fullName evidence="3">Major facilitator superfamily (MFS) profile domain-containing protein</fullName>
    </recommendedName>
</protein>
<name>A0AA36CE68_9BILA</name>
<dbReference type="InterPro" id="IPR036259">
    <property type="entry name" value="MFS_trans_sf"/>
</dbReference>
<feature type="transmembrane region" description="Helical" evidence="2">
    <location>
        <begin position="320"/>
        <end position="341"/>
    </location>
</feature>
<keyword evidence="2" id="KW-0812">Transmembrane</keyword>
<accession>A0AA36CE68</accession>
<dbReference type="PANTHER" id="PTHR45757">
    <property type="entry name" value="PROTEIN CBG23364-RELATED"/>
    <property type="match status" value="1"/>
</dbReference>
<evidence type="ECO:0000256" key="1">
    <source>
        <dbReference type="ARBA" id="ARBA00004141"/>
    </source>
</evidence>
<organism evidence="4 5">
    <name type="scientific">Mesorhabditis spiculigera</name>
    <dbReference type="NCBI Taxonomy" id="96644"/>
    <lineage>
        <taxon>Eukaryota</taxon>
        <taxon>Metazoa</taxon>
        <taxon>Ecdysozoa</taxon>
        <taxon>Nematoda</taxon>
        <taxon>Chromadorea</taxon>
        <taxon>Rhabditida</taxon>
        <taxon>Rhabditina</taxon>
        <taxon>Rhabditomorpha</taxon>
        <taxon>Rhabditoidea</taxon>
        <taxon>Rhabditidae</taxon>
        <taxon>Mesorhabditinae</taxon>
        <taxon>Mesorhabditis</taxon>
    </lineage>
</organism>
<dbReference type="PROSITE" id="PS50850">
    <property type="entry name" value="MFS"/>
    <property type="match status" value="1"/>
</dbReference>
<keyword evidence="2" id="KW-1133">Transmembrane helix</keyword>
<feature type="domain" description="Major facilitator superfamily (MFS) profile" evidence="3">
    <location>
        <begin position="21"/>
        <end position="437"/>
    </location>
</feature>
<dbReference type="Proteomes" id="UP001177023">
    <property type="component" value="Unassembled WGS sequence"/>
</dbReference>
<proteinExistence type="predicted"/>
<feature type="transmembrane region" description="Helical" evidence="2">
    <location>
        <begin position="123"/>
        <end position="145"/>
    </location>
</feature>
<keyword evidence="5" id="KW-1185">Reference proteome</keyword>
<dbReference type="InterPro" id="IPR020846">
    <property type="entry name" value="MFS_dom"/>
</dbReference>